<dbReference type="GO" id="GO:0020037">
    <property type="term" value="F:heme binding"/>
    <property type="evidence" value="ECO:0007669"/>
    <property type="project" value="InterPro"/>
</dbReference>
<evidence type="ECO:0000256" key="5">
    <source>
        <dbReference type="ARBA" id="ARBA00023004"/>
    </source>
</evidence>
<dbReference type="GO" id="GO:0006631">
    <property type="term" value="P:fatty acid metabolic process"/>
    <property type="evidence" value="ECO:0007669"/>
    <property type="project" value="UniProtKB-ARBA"/>
</dbReference>
<dbReference type="Pfam" id="PF03098">
    <property type="entry name" value="An_peroxidase"/>
    <property type="match status" value="2"/>
</dbReference>
<sequence length="1108" mass="122136">MAHVAITPQSEPTPPSNFDKLRENLGAGFQRLAQVVGDSRRPLPDQSGDGTYLDIKPDSPDVIQRIEATLGDLKNLGITDVDTLIKVASKAKSGEPWDDKKYLMEKLIMTAAKFPDNSATGQKLTNTFLSTLYNDLQHPPISYLGDNYAYRSADGSYNSLVHPDLGKAGTPYARTVAPKSMQPGALPSPSVIFDSIMARKPENVTPHPNKISSMLFYLASIIIHDLFRTDHLNFHNSKTSSYLDLAPLYGSDLTEQMRMRTGLDGKIKPDCFSETRLLQFPPGVGCILIMFNRFHNNVVEQLATINEKKQFTRPQGDAPSPNYGDKEWWTKLPADWKKFDETLFQTGRLITSGLYINIILLDYVRTILNLNKTNSNWALNPRADIHGVEVASGNQVSAEFNLVYRWHSAISARDEDWTNKLWTNILKGKDPNTITMMDFLKDAQELEMGLQAKTPTERDFHGLKREQDGTFNDDDLVKILTESVEDVANSYGANRVPKVMRIIEVLGIQQARSWNVATLNEFRKHFNLTPHQTFEDINSNPQVADQLRHLYDHPDQVELYPGMVAEEPKVPVVPGAGLTPSFTVSRAVLSDAVALVRGDRFYTVDYHPKKLTNWGYSAAATDTAIDNGCVAYKLFLTAFPNHFRPNSIYAHYPMTIPSEMESVMKALGRHEHYSYDRPGRFPDTISVKSYAGVKSVFSNPTTFNVTWGGAVDYLLGGEAKVGAVGTEDSLKTAELHKAVKDLTDESWLGEVREYFEKATAKALSKKAYKLAALNQVDIVRDVGNLVPVYFVSELFSLPLKSEANPSGVFSTHEMYLALLAVYTSFSKDIDSIESHPLRQISRSAVQLLGSLVQGQLDPSVLDKLISFLTPSEATSHGTHKGSLKDHGHDLIKALEKAHVDTKTIAWVHILTTAAGTSASIGRTFALVIEYLIQDANKAHLAAASKLALQDTPAAFAQLTGYVLEAARLAGPASRAYRKVAAPGTVNGTSVKPGQRVLLDLAAAARDGAAFPDPDKFDPCRPVASYEPLGWTGAHAGLGWEVSRTAVTAMVRCAVRLGKLRPAAGDQGKIWRAERAGRGAGVAQGEKAFLTENFDGIWPVAQCMKVNWD</sequence>
<dbReference type="InterPro" id="IPR034812">
    <property type="entry name" value="Ppo-like_N"/>
</dbReference>
<dbReference type="Pfam" id="PF00067">
    <property type="entry name" value="p450"/>
    <property type="match status" value="1"/>
</dbReference>
<dbReference type="GO" id="GO:0004497">
    <property type="term" value="F:monooxygenase activity"/>
    <property type="evidence" value="ECO:0007669"/>
    <property type="project" value="InterPro"/>
</dbReference>
<keyword evidence="3" id="KW-0223">Dioxygenase</keyword>
<dbReference type="PROSITE" id="PS50292">
    <property type="entry name" value="PEROXIDASE_3"/>
    <property type="match status" value="1"/>
</dbReference>
<proteinExistence type="predicted"/>
<evidence type="ECO:0000256" key="6">
    <source>
        <dbReference type="PIRSR" id="PIRSR619791-2"/>
    </source>
</evidence>
<dbReference type="GO" id="GO:0006979">
    <property type="term" value="P:response to oxidative stress"/>
    <property type="evidence" value="ECO:0007669"/>
    <property type="project" value="InterPro"/>
</dbReference>
<dbReference type="PANTHER" id="PTHR11903">
    <property type="entry name" value="PROSTAGLANDIN G/H SYNTHASE"/>
    <property type="match status" value="1"/>
</dbReference>
<evidence type="ECO:0000256" key="7">
    <source>
        <dbReference type="SAM" id="MobiDB-lite"/>
    </source>
</evidence>
<dbReference type="GO" id="GO:0016705">
    <property type="term" value="F:oxidoreductase activity, acting on paired donors, with incorporation or reduction of molecular oxygen"/>
    <property type="evidence" value="ECO:0007669"/>
    <property type="project" value="InterPro"/>
</dbReference>
<dbReference type="OrthoDB" id="823504at2759"/>
<dbReference type="InterPro" id="IPR010255">
    <property type="entry name" value="Haem_peroxidase_sf"/>
</dbReference>
<dbReference type="CDD" id="cd20612">
    <property type="entry name" value="CYP_LDS-like_C"/>
    <property type="match status" value="1"/>
</dbReference>
<dbReference type="InterPro" id="IPR019791">
    <property type="entry name" value="Haem_peroxidase_animal"/>
</dbReference>
<evidence type="ECO:0000313" key="8">
    <source>
        <dbReference type="EMBL" id="KAF2403700.1"/>
    </source>
</evidence>
<protein>
    <submittedName>
        <fullName evidence="8">Heme peroxidase</fullName>
    </submittedName>
</protein>
<dbReference type="PANTHER" id="PTHR11903:SF13">
    <property type="entry name" value="LINOLEATE 10R-LIPOXYGENASE"/>
    <property type="match status" value="1"/>
</dbReference>
<dbReference type="GO" id="GO:0051213">
    <property type="term" value="F:dioxygenase activity"/>
    <property type="evidence" value="ECO:0007669"/>
    <property type="project" value="UniProtKB-KW"/>
</dbReference>
<dbReference type="InterPro" id="IPR036396">
    <property type="entry name" value="Cyt_P450_sf"/>
</dbReference>
<keyword evidence="8" id="KW-0575">Peroxidase</keyword>
<evidence type="ECO:0000256" key="1">
    <source>
        <dbReference type="ARBA" id="ARBA00011881"/>
    </source>
</evidence>
<gene>
    <name evidence="8" type="ORF">EJ06DRAFT_527301</name>
</gene>
<dbReference type="GO" id="GO:0004601">
    <property type="term" value="F:peroxidase activity"/>
    <property type="evidence" value="ECO:0007669"/>
    <property type="project" value="UniProtKB-KW"/>
</dbReference>
<evidence type="ECO:0000256" key="2">
    <source>
        <dbReference type="ARBA" id="ARBA00022723"/>
    </source>
</evidence>
<feature type="region of interest" description="Disordered" evidence="7">
    <location>
        <begin position="1"/>
        <end position="20"/>
    </location>
</feature>
<evidence type="ECO:0000256" key="3">
    <source>
        <dbReference type="ARBA" id="ARBA00022964"/>
    </source>
</evidence>
<dbReference type="GO" id="GO:0005506">
    <property type="term" value="F:iron ion binding"/>
    <property type="evidence" value="ECO:0007669"/>
    <property type="project" value="InterPro"/>
</dbReference>
<dbReference type="PRINTS" id="PR00457">
    <property type="entry name" value="ANPEROXIDASE"/>
</dbReference>
<dbReference type="Gene3D" id="1.10.630.10">
    <property type="entry name" value="Cytochrome P450"/>
    <property type="match status" value="1"/>
</dbReference>
<dbReference type="AlphaFoldDB" id="A0A6G1I5Z2"/>
<evidence type="ECO:0000256" key="4">
    <source>
        <dbReference type="ARBA" id="ARBA00023002"/>
    </source>
</evidence>
<reference evidence="8" key="1">
    <citation type="journal article" date="2020" name="Stud. Mycol.">
        <title>101 Dothideomycetes genomes: a test case for predicting lifestyles and emergence of pathogens.</title>
        <authorList>
            <person name="Haridas S."/>
            <person name="Albert R."/>
            <person name="Binder M."/>
            <person name="Bloem J."/>
            <person name="Labutti K."/>
            <person name="Salamov A."/>
            <person name="Andreopoulos B."/>
            <person name="Baker S."/>
            <person name="Barry K."/>
            <person name="Bills G."/>
            <person name="Bluhm B."/>
            <person name="Cannon C."/>
            <person name="Castanera R."/>
            <person name="Culley D."/>
            <person name="Daum C."/>
            <person name="Ezra D."/>
            <person name="Gonzalez J."/>
            <person name="Henrissat B."/>
            <person name="Kuo A."/>
            <person name="Liang C."/>
            <person name="Lipzen A."/>
            <person name="Lutzoni F."/>
            <person name="Magnuson J."/>
            <person name="Mondo S."/>
            <person name="Nolan M."/>
            <person name="Ohm R."/>
            <person name="Pangilinan J."/>
            <person name="Park H.-J."/>
            <person name="Ramirez L."/>
            <person name="Alfaro M."/>
            <person name="Sun H."/>
            <person name="Tritt A."/>
            <person name="Yoshinaga Y."/>
            <person name="Zwiers L.-H."/>
            <person name="Turgeon B."/>
            <person name="Goodwin S."/>
            <person name="Spatafora J."/>
            <person name="Crous P."/>
            <person name="Grigoriev I."/>
        </authorList>
    </citation>
    <scope>NUCLEOTIDE SEQUENCE</scope>
    <source>
        <strain evidence="8">CBS 262.69</strain>
    </source>
</reference>
<dbReference type="SUPFAM" id="SSF48113">
    <property type="entry name" value="Heme-dependent peroxidases"/>
    <property type="match status" value="1"/>
</dbReference>
<feature type="binding site" description="axial binding residue" evidence="6">
    <location>
        <position position="407"/>
    </location>
    <ligand>
        <name>heme b</name>
        <dbReference type="ChEBI" id="CHEBI:60344"/>
    </ligand>
    <ligandPart>
        <name>Fe</name>
        <dbReference type="ChEBI" id="CHEBI:18248"/>
    </ligandPart>
</feature>
<dbReference type="SUPFAM" id="SSF48264">
    <property type="entry name" value="Cytochrome P450"/>
    <property type="match status" value="1"/>
</dbReference>
<keyword evidence="2 6" id="KW-0479">Metal-binding</keyword>
<dbReference type="EMBL" id="ML996689">
    <property type="protein sequence ID" value="KAF2403700.1"/>
    <property type="molecule type" value="Genomic_DNA"/>
</dbReference>
<evidence type="ECO:0000313" key="9">
    <source>
        <dbReference type="Proteomes" id="UP000799640"/>
    </source>
</evidence>
<name>A0A6G1I5Z2_9PEZI</name>
<dbReference type="Gene3D" id="1.10.640.10">
    <property type="entry name" value="Haem peroxidase domain superfamily, animal type"/>
    <property type="match status" value="1"/>
</dbReference>
<keyword evidence="4" id="KW-0560">Oxidoreductase</keyword>
<dbReference type="InterPro" id="IPR050783">
    <property type="entry name" value="Oxylipin_biosynth_metab"/>
</dbReference>
<keyword evidence="5 6" id="KW-0408">Iron</keyword>
<organism evidence="8 9">
    <name type="scientific">Trichodelitschia bisporula</name>
    <dbReference type="NCBI Taxonomy" id="703511"/>
    <lineage>
        <taxon>Eukaryota</taxon>
        <taxon>Fungi</taxon>
        <taxon>Dikarya</taxon>
        <taxon>Ascomycota</taxon>
        <taxon>Pezizomycotina</taxon>
        <taxon>Dothideomycetes</taxon>
        <taxon>Dothideomycetes incertae sedis</taxon>
        <taxon>Phaeotrichales</taxon>
        <taxon>Phaeotrichaceae</taxon>
        <taxon>Trichodelitschia</taxon>
    </lineage>
</organism>
<dbReference type="CDD" id="cd09817">
    <property type="entry name" value="linoleate_diol_synthase_like"/>
    <property type="match status" value="1"/>
</dbReference>
<dbReference type="InterPro" id="IPR037120">
    <property type="entry name" value="Haem_peroxidase_sf_animal"/>
</dbReference>
<accession>A0A6G1I5Z2</accession>
<dbReference type="InterPro" id="IPR001128">
    <property type="entry name" value="Cyt_P450"/>
</dbReference>
<comment type="subunit">
    <text evidence="1">Homotetramer.</text>
</comment>
<keyword evidence="6" id="KW-0349">Heme</keyword>
<keyword evidence="9" id="KW-1185">Reference proteome</keyword>
<dbReference type="Proteomes" id="UP000799640">
    <property type="component" value="Unassembled WGS sequence"/>
</dbReference>